<reference evidence="1" key="1">
    <citation type="journal article" date="2021" name="Proc. Natl. Acad. Sci. U.S.A.">
        <title>A Catalog of Tens of Thousands of Viruses from Human Metagenomes Reveals Hidden Associations with Chronic Diseases.</title>
        <authorList>
            <person name="Tisza M.J."/>
            <person name="Buck C.B."/>
        </authorList>
    </citation>
    <scope>NUCLEOTIDE SEQUENCE</scope>
    <source>
        <strain evidence="1">CtAvK3</strain>
    </source>
</reference>
<evidence type="ECO:0000313" key="1">
    <source>
        <dbReference type="EMBL" id="DAD81993.1"/>
    </source>
</evidence>
<accession>A0A8S5MI07</accession>
<organism evidence="1">
    <name type="scientific">Siphoviridae sp. ctAvK3</name>
    <dbReference type="NCBI Taxonomy" id="2826184"/>
    <lineage>
        <taxon>Viruses</taxon>
        <taxon>Duplodnaviria</taxon>
        <taxon>Heunggongvirae</taxon>
        <taxon>Uroviricota</taxon>
        <taxon>Caudoviricetes</taxon>
    </lineage>
</organism>
<name>A0A8S5MI07_9CAUD</name>
<dbReference type="EMBL" id="BK014910">
    <property type="protein sequence ID" value="DAD81993.1"/>
    <property type="molecule type" value="Genomic_DNA"/>
</dbReference>
<sequence>MLGQDNYQDIKMFARASRPRRENGKSALRTLIFSDIGHS</sequence>
<proteinExistence type="predicted"/>
<protein>
    <submittedName>
        <fullName evidence="1">Uncharacterized protein</fullName>
    </submittedName>
</protein>